<evidence type="ECO:0000256" key="4">
    <source>
        <dbReference type="ARBA" id="ARBA00023242"/>
    </source>
</evidence>
<keyword evidence="6" id="KW-1185">Reference proteome</keyword>
<reference evidence="5" key="1">
    <citation type="submission" date="2023-02" db="EMBL/GenBank/DDBJ databases">
        <title>Genome of toxic invasive species Heracleum sosnowskyi carries increased number of genes despite the absence of recent whole-genome duplications.</title>
        <authorList>
            <person name="Schelkunov M."/>
            <person name="Shtratnikova V."/>
            <person name="Makarenko M."/>
            <person name="Klepikova A."/>
            <person name="Omelchenko D."/>
            <person name="Novikova G."/>
            <person name="Obukhova E."/>
            <person name="Bogdanov V."/>
            <person name="Penin A."/>
            <person name="Logacheva M."/>
        </authorList>
    </citation>
    <scope>NUCLEOTIDE SEQUENCE</scope>
    <source>
        <strain evidence="5">Hsosn_3</strain>
        <tissue evidence="5">Leaf</tissue>
    </source>
</reference>
<evidence type="ECO:0000256" key="2">
    <source>
        <dbReference type="ARBA" id="ARBA00022763"/>
    </source>
</evidence>
<dbReference type="GO" id="GO:0007064">
    <property type="term" value="P:mitotic sister chromatid cohesion"/>
    <property type="evidence" value="ECO:0007669"/>
    <property type="project" value="InterPro"/>
</dbReference>
<accession>A0AAD8H272</accession>
<dbReference type="Proteomes" id="UP001237642">
    <property type="component" value="Unassembled WGS sequence"/>
</dbReference>
<comment type="caution">
    <text evidence="5">The sequence shown here is derived from an EMBL/GenBank/DDBJ whole genome shotgun (WGS) entry which is preliminary data.</text>
</comment>
<keyword evidence="3" id="KW-0234">DNA repair</keyword>
<dbReference type="Pfam" id="PF20168">
    <property type="entry name" value="PDS5"/>
    <property type="match status" value="1"/>
</dbReference>
<dbReference type="EMBL" id="JAUIZM010000011">
    <property type="protein sequence ID" value="KAK1358151.1"/>
    <property type="molecule type" value="Genomic_DNA"/>
</dbReference>
<gene>
    <name evidence="5" type="ORF">POM88_051407</name>
</gene>
<dbReference type="GO" id="GO:0005634">
    <property type="term" value="C:nucleus"/>
    <property type="evidence" value="ECO:0007669"/>
    <property type="project" value="UniProtKB-SubCell"/>
</dbReference>
<dbReference type="PANTHER" id="PTHR12663">
    <property type="entry name" value="ANDROGEN INDUCED INHIBITOR OF PROLIFERATION AS3 / PDS5-RELATED"/>
    <property type="match status" value="1"/>
</dbReference>
<dbReference type="InterPro" id="IPR039776">
    <property type="entry name" value="Pds5"/>
</dbReference>
<comment type="subcellular location">
    <subcellularLocation>
        <location evidence="1">Nucleus</location>
    </subcellularLocation>
</comment>
<evidence type="ECO:0000256" key="1">
    <source>
        <dbReference type="ARBA" id="ARBA00004123"/>
    </source>
</evidence>
<dbReference type="AlphaFoldDB" id="A0AAD8H272"/>
<evidence type="ECO:0000256" key="3">
    <source>
        <dbReference type="ARBA" id="ARBA00023204"/>
    </source>
</evidence>
<dbReference type="GO" id="GO:0000785">
    <property type="term" value="C:chromatin"/>
    <property type="evidence" value="ECO:0007669"/>
    <property type="project" value="TreeGrafter"/>
</dbReference>
<organism evidence="5 6">
    <name type="scientific">Heracleum sosnowskyi</name>
    <dbReference type="NCBI Taxonomy" id="360622"/>
    <lineage>
        <taxon>Eukaryota</taxon>
        <taxon>Viridiplantae</taxon>
        <taxon>Streptophyta</taxon>
        <taxon>Embryophyta</taxon>
        <taxon>Tracheophyta</taxon>
        <taxon>Spermatophyta</taxon>
        <taxon>Magnoliopsida</taxon>
        <taxon>eudicotyledons</taxon>
        <taxon>Gunneridae</taxon>
        <taxon>Pentapetalae</taxon>
        <taxon>asterids</taxon>
        <taxon>campanulids</taxon>
        <taxon>Apiales</taxon>
        <taxon>Apiaceae</taxon>
        <taxon>Apioideae</taxon>
        <taxon>apioid superclade</taxon>
        <taxon>Tordylieae</taxon>
        <taxon>Tordyliinae</taxon>
        <taxon>Heracleum</taxon>
    </lineage>
</organism>
<proteinExistence type="predicted"/>
<reference evidence="5" key="2">
    <citation type="submission" date="2023-05" db="EMBL/GenBank/DDBJ databases">
        <authorList>
            <person name="Schelkunov M.I."/>
        </authorList>
    </citation>
    <scope>NUCLEOTIDE SEQUENCE</scope>
    <source>
        <strain evidence="5">Hsosn_3</strain>
        <tissue evidence="5">Leaf</tissue>
    </source>
</reference>
<evidence type="ECO:0000313" key="5">
    <source>
        <dbReference type="EMBL" id="KAK1358151.1"/>
    </source>
</evidence>
<protein>
    <submittedName>
        <fullName evidence="5">Sister chromatid cohesion protein PDS5</fullName>
    </submittedName>
</protein>
<keyword evidence="4" id="KW-0539">Nucleus</keyword>
<dbReference type="GO" id="GO:0006281">
    <property type="term" value="P:DNA repair"/>
    <property type="evidence" value="ECO:0007669"/>
    <property type="project" value="UniProtKB-KW"/>
</dbReference>
<sequence>MAPTTLKEAVLQNKMVSAGKNLLGFSSVASTTPIELIWILNRVEGLLSEVKQLPSKSMKDALQPSMEALVSDRLLKHSDFDVRVSVASCMSELIRITAPDAPYDDNVQMKDILHLIVMALGLLSSEDAHRYLKGYRILGNMTNARAGVLMVDLGYFVNEMFRLFLSTTRYPRCNVIFRQMEAIMTRTLQESDEISDELLSILLTSVNIKRMHVSSRPWMLGGKVLINCTYRLRHFLPKFVRSENLSVDNYSPIVAHICLKASED</sequence>
<evidence type="ECO:0000313" key="6">
    <source>
        <dbReference type="Proteomes" id="UP001237642"/>
    </source>
</evidence>
<name>A0AAD8H272_9APIA</name>
<keyword evidence="2" id="KW-0227">DNA damage</keyword>
<dbReference type="PANTHER" id="PTHR12663:SF69">
    <property type="entry name" value="SISTER CHROMATID COHESION PROTEIN PDS5 HOMOLOG E"/>
    <property type="match status" value="1"/>
</dbReference>